<evidence type="ECO:0000256" key="1">
    <source>
        <dbReference type="SAM" id="MobiDB-lite"/>
    </source>
</evidence>
<dbReference type="Proteomes" id="UP000199101">
    <property type="component" value="Unassembled WGS sequence"/>
</dbReference>
<dbReference type="InterPro" id="IPR002514">
    <property type="entry name" value="Transposase_8"/>
</dbReference>
<dbReference type="GO" id="GO:0043565">
    <property type="term" value="F:sequence-specific DNA binding"/>
    <property type="evidence" value="ECO:0007669"/>
    <property type="project" value="InterPro"/>
</dbReference>
<sequence>MNLRHFENTARQSFWIVHMEGWRRSGLARTTYCRHHRLNRHTFDRWMGYLLGKEEARKQAEYQAQLRQEQRLKARKKKPRQRQKGRFGANTDVRSRALQAYWAMHVEAMNWSGMGVREYAAAMFLSPYALRRWRDRLDDGEVEIDWRAHLHPSARPVVSTSASGTLAESSLTASSKDERGARREPIRRFFSDAEKHAIALESDQPGVSVSQVARKHGVVTGMLFRWRVQFGVAQKKRVQLAPVALIDGTPAALLLRGLVQPPDGMTVIDLPDGRRVFAPAGSDPDAVREHLESGGTGR</sequence>
<evidence type="ECO:0000313" key="3">
    <source>
        <dbReference type="Proteomes" id="UP000199101"/>
    </source>
</evidence>
<organism evidence="2 3">
    <name type="scientific">Rhizobium multihospitium</name>
    <dbReference type="NCBI Taxonomy" id="410764"/>
    <lineage>
        <taxon>Bacteria</taxon>
        <taxon>Pseudomonadati</taxon>
        <taxon>Pseudomonadota</taxon>
        <taxon>Alphaproteobacteria</taxon>
        <taxon>Hyphomicrobiales</taxon>
        <taxon>Rhizobiaceae</taxon>
        <taxon>Rhizobium/Agrobacterium group</taxon>
        <taxon>Rhizobium</taxon>
    </lineage>
</organism>
<name>A0A1C3WJC2_9HYPH</name>
<dbReference type="GO" id="GO:0006313">
    <property type="term" value="P:DNA transposition"/>
    <property type="evidence" value="ECO:0007669"/>
    <property type="project" value="InterPro"/>
</dbReference>
<feature type="region of interest" description="Disordered" evidence="1">
    <location>
        <begin position="278"/>
        <end position="298"/>
    </location>
</feature>
<dbReference type="Pfam" id="PF01527">
    <property type="entry name" value="HTH_Tnp_1"/>
    <property type="match status" value="1"/>
</dbReference>
<feature type="region of interest" description="Disordered" evidence="1">
    <location>
        <begin position="70"/>
        <end position="89"/>
    </location>
</feature>
<reference evidence="3" key="1">
    <citation type="submission" date="2016-08" db="EMBL/GenBank/DDBJ databases">
        <authorList>
            <person name="Varghese N."/>
            <person name="Submissions Spin"/>
        </authorList>
    </citation>
    <scope>NUCLEOTIDE SEQUENCE [LARGE SCALE GENOMIC DNA]</scope>
    <source>
        <strain evidence="3">HAMBI 2975</strain>
    </source>
</reference>
<keyword evidence="3" id="KW-1185">Reference proteome</keyword>
<dbReference type="AlphaFoldDB" id="A0A1C3WJC2"/>
<feature type="region of interest" description="Disordered" evidence="1">
    <location>
        <begin position="157"/>
        <end position="182"/>
    </location>
</feature>
<feature type="compositionally biased region" description="Polar residues" evidence="1">
    <location>
        <begin position="158"/>
        <end position="174"/>
    </location>
</feature>
<feature type="compositionally biased region" description="Basic residues" evidence="1">
    <location>
        <begin position="73"/>
        <end position="85"/>
    </location>
</feature>
<evidence type="ECO:0000313" key="2">
    <source>
        <dbReference type="EMBL" id="SCB39824.1"/>
    </source>
</evidence>
<dbReference type="NCBIfam" id="NF047595">
    <property type="entry name" value="IS66_ISRel24_TnpA"/>
    <property type="match status" value="1"/>
</dbReference>
<dbReference type="STRING" id="410764.GA0061103_5579"/>
<gene>
    <name evidence="2" type="ORF">GA0061103_5579</name>
</gene>
<dbReference type="NCBIfam" id="NF047593">
    <property type="entry name" value="IS66_ISAeme5_TnpA"/>
    <property type="match status" value="1"/>
</dbReference>
<dbReference type="SUPFAM" id="SSF48295">
    <property type="entry name" value="TrpR-like"/>
    <property type="match status" value="1"/>
</dbReference>
<dbReference type="GO" id="GO:0004803">
    <property type="term" value="F:transposase activity"/>
    <property type="evidence" value="ECO:0007669"/>
    <property type="project" value="InterPro"/>
</dbReference>
<dbReference type="EMBL" id="FMAG01000005">
    <property type="protein sequence ID" value="SCB39824.1"/>
    <property type="molecule type" value="Genomic_DNA"/>
</dbReference>
<accession>A0A1C3WJC2</accession>
<proteinExistence type="predicted"/>
<dbReference type="InterPro" id="IPR010921">
    <property type="entry name" value="Trp_repressor/repl_initiator"/>
</dbReference>
<dbReference type="RefSeq" id="WP_245304843.1">
    <property type="nucleotide sequence ID" value="NZ_FMAG01000005.1"/>
</dbReference>
<protein>
    <submittedName>
        <fullName evidence="2">Transposase</fullName>
    </submittedName>
</protein>